<reference evidence="2 3" key="1">
    <citation type="journal article" date="2018" name="Mol. Biol. Evol.">
        <title>Broad Genomic Sampling Reveals a Smut Pathogenic Ancestry of the Fungal Clade Ustilaginomycotina.</title>
        <authorList>
            <person name="Kijpornyongpan T."/>
            <person name="Mondo S.J."/>
            <person name="Barry K."/>
            <person name="Sandor L."/>
            <person name="Lee J."/>
            <person name="Lipzen A."/>
            <person name="Pangilinan J."/>
            <person name="LaButti K."/>
            <person name="Hainaut M."/>
            <person name="Henrissat B."/>
            <person name="Grigoriev I.V."/>
            <person name="Spatafora J.W."/>
            <person name="Aime M.C."/>
        </authorList>
    </citation>
    <scope>NUCLEOTIDE SEQUENCE [LARGE SCALE GENOMIC DNA]</scope>
    <source>
        <strain evidence="2 3">MCA 4198</strain>
    </source>
</reference>
<dbReference type="Proteomes" id="UP000245768">
    <property type="component" value="Unassembled WGS sequence"/>
</dbReference>
<dbReference type="OrthoDB" id="2554528at2759"/>
<evidence type="ECO:0000256" key="1">
    <source>
        <dbReference type="SAM" id="MobiDB-lite"/>
    </source>
</evidence>
<dbReference type="EMBL" id="KZ819636">
    <property type="protein sequence ID" value="PWN89834.1"/>
    <property type="molecule type" value="Genomic_DNA"/>
</dbReference>
<organism evidence="2 3">
    <name type="scientific">Acaromyces ingoldii</name>
    <dbReference type="NCBI Taxonomy" id="215250"/>
    <lineage>
        <taxon>Eukaryota</taxon>
        <taxon>Fungi</taxon>
        <taxon>Dikarya</taxon>
        <taxon>Basidiomycota</taxon>
        <taxon>Ustilaginomycotina</taxon>
        <taxon>Exobasidiomycetes</taxon>
        <taxon>Exobasidiales</taxon>
        <taxon>Cryptobasidiaceae</taxon>
        <taxon>Acaromyces</taxon>
    </lineage>
</organism>
<dbReference type="InterPro" id="IPR036397">
    <property type="entry name" value="RNaseH_sf"/>
</dbReference>
<feature type="compositionally biased region" description="Low complexity" evidence="1">
    <location>
        <begin position="496"/>
        <end position="507"/>
    </location>
</feature>
<feature type="region of interest" description="Disordered" evidence="1">
    <location>
        <begin position="264"/>
        <end position="336"/>
    </location>
</feature>
<feature type="compositionally biased region" description="Basic and acidic residues" evidence="1">
    <location>
        <begin position="465"/>
        <end position="484"/>
    </location>
</feature>
<dbReference type="GO" id="GO:0003676">
    <property type="term" value="F:nucleic acid binding"/>
    <property type="evidence" value="ECO:0007669"/>
    <property type="project" value="InterPro"/>
</dbReference>
<feature type="region of interest" description="Disordered" evidence="1">
    <location>
        <begin position="140"/>
        <end position="168"/>
    </location>
</feature>
<proteinExistence type="predicted"/>
<evidence type="ECO:0000313" key="2">
    <source>
        <dbReference type="EMBL" id="PWN89834.1"/>
    </source>
</evidence>
<accession>A0A316YLZ9</accession>
<sequence>MTTTLSERSSMPDAHHRCLGYPLTILVASDAINVGSLIAPSIVGAYTIHHGRGHPLNKTKIFYPDTPGYLPDDADYPPTQALIQRRTLLLGAIEALTAIKEQYLDPKRNVCVHICCTSRYLPQVWLKWIPEWTENGWPGEVQTRPRRASNATAKKAGDNRLSRRESRMSVLSDGRASVMSGGGESIFSHPESLGSTGLFDQRTGKPMDDALIRQLVDLHAHFEHAMAERRGTCSVTVVRRQGNIAAETAKDAVALASSSSLIRPSVSRPSHSRLNSNATTLVGGYPRRNSLGSSAGTGGTKVVNGADAATTKTLPRSFSKPPYPAPAVPGLDKNGEADVGRGRAPVLPAIIPFRSLERSLSTDTAVTGEDTYEDAIDRIDEEEETPAKAAPALVPVVSPSSAAKGAEKSPSAAAAAVKPSKRTSSIKSPVPAEKPLRSPKEEEQDAYVIPRDFQAKTKSGKPKALPKEPKQAPAKDKTQTKTKQDPLTAYRAPKKSSSSLFSRSRSFAKMPNNEDDQVEIATADKLADDPAATKKKKTFFQRLLELP</sequence>
<protein>
    <recommendedName>
        <fullName evidence="4">RNase H type-1 domain-containing protein</fullName>
    </recommendedName>
</protein>
<keyword evidence="3" id="KW-1185">Reference proteome</keyword>
<name>A0A316YLZ9_9BASI</name>
<evidence type="ECO:0000313" key="3">
    <source>
        <dbReference type="Proteomes" id="UP000245768"/>
    </source>
</evidence>
<feature type="compositionally biased region" description="Basic and acidic residues" evidence="1">
    <location>
        <begin position="155"/>
        <end position="167"/>
    </location>
</feature>
<dbReference type="GeneID" id="37043384"/>
<feature type="compositionally biased region" description="Low complexity" evidence="1">
    <location>
        <begin position="400"/>
        <end position="418"/>
    </location>
</feature>
<gene>
    <name evidence="2" type="ORF">FA10DRAFT_266382</name>
</gene>
<feature type="region of interest" description="Disordered" evidence="1">
    <location>
        <begin position="400"/>
        <end position="515"/>
    </location>
</feature>
<evidence type="ECO:0008006" key="4">
    <source>
        <dbReference type="Google" id="ProtNLM"/>
    </source>
</evidence>
<dbReference type="AlphaFoldDB" id="A0A316YLZ9"/>
<dbReference type="InParanoid" id="A0A316YLZ9"/>
<dbReference type="Gene3D" id="3.30.420.10">
    <property type="entry name" value="Ribonuclease H-like superfamily/Ribonuclease H"/>
    <property type="match status" value="1"/>
</dbReference>
<dbReference type="RefSeq" id="XP_025377032.1">
    <property type="nucleotide sequence ID" value="XM_025521468.1"/>
</dbReference>